<accession>A0A3B0YBC6</accession>
<dbReference type="GO" id="GO:0000160">
    <property type="term" value="P:phosphorelay signal transduction system"/>
    <property type="evidence" value="ECO:0007669"/>
    <property type="project" value="InterPro"/>
</dbReference>
<comment type="similarity">
    <text evidence="1">Belongs to the AfsR/DnrI/RedD regulatory family.</text>
</comment>
<keyword evidence="2" id="KW-0238">DNA-binding</keyword>
<dbReference type="EMBL" id="UOFM01000248">
    <property type="protein sequence ID" value="VAW78158.1"/>
    <property type="molecule type" value="Genomic_DNA"/>
</dbReference>
<evidence type="ECO:0000313" key="5">
    <source>
        <dbReference type="EMBL" id="VAW78158.1"/>
    </source>
</evidence>
<dbReference type="SMART" id="SM01043">
    <property type="entry name" value="BTAD"/>
    <property type="match status" value="1"/>
</dbReference>
<dbReference type="PANTHER" id="PTHR35807">
    <property type="entry name" value="TRANSCRIPTIONAL REGULATOR REDD-RELATED"/>
    <property type="match status" value="1"/>
</dbReference>
<evidence type="ECO:0000259" key="3">
    <source>
        <dbReference type="SMART" id="SM00862"/>
    </source>
</evidence>
<protein>
    <submittedName>
        <fullName evidence="5">Transcriptional activator of maltose regulon, MalT</fullName>
    </submittedName>
</protein>
<dbReference type="InterPro" id="IPR051677">
    <property type="entry name" value="AfsR-DnrI-RedD_regulator"/>
</dbReference>
<dbReference type="InterPro" id="IPR036388">
    <property type="entry name" value="WH-like_DNA-bd_sf"/>
</dbReference>
<organism evidence="5">
    <name type="scientific">hydrothermal vent metagenome</name>
    <dbReference type="NCBI Taxonomy" id="652676"/>
    <lineage>
        <taxon>unclassified sequences</taxon>
        <taxon>metagenomes</taxon>
        <taxon>ecological metagenomes</taxon>
    </lineage>
</organism>
<evidence type="ECO:0000256" key="2">
    <source>
        <dbReference type="ARBA" id="ARBA00023125"/>
    </source>
</evidence>
<dbReference type="SMART" id="SM00862">
    <property type="entry name" value="Trans_reg_C"/>
    <property type="match status" value="1"/>
</dbReference>
<dbReference type="GO" id="GO:0003677">
    <property type="term" value="F:DNA binding"/>
    <property type="evidence" value="ECO:0007669"/>
    <property type="project" value="UniProtKB-KW"/>
</dbReference>
<dbReference type="InterPro" id="IPR001867">
    <property type="entry name" value="OmpR/PhoB-type_DNA-bd"/>
</dbReference>
<feature type="domain" description="OmpR/PhoB-type" evidence="3">
    <location>
        <begin position="377"/>
        <end position="449"/>
    </location>
</feature>
<dbReference type="InterPro" id="IPR016032">
    <property type="entry name" value="Sig_transdc_resp-reg_C-effctor"/>
</dbReference>
<dbReference type="Gene3D" id="1.10.10.10">
    <property type="entry name" value="Winged helix-like DNA-binding domain superfamily/Winged helix DNA-binding domain"/>
    <property type="match status" value="1"/>
</dbReference>
<reference evidence="5" key="1">
    <citation type="submission" date="2018-06" db="EMBL/GenBank/DDBJ databases">
        <authorList>
            <person name="Zhirakovskaya E."/>
        </authorList>
    </citation>
    <scope>NUCLEOTIDE SEQUENCE</scope>
</reference>
<gene>
    <name evidence="5" type="ORF">MNBD_GAMMA14-1244</name>
</gene>
<dbReference type="PANTHER" id="PTHR35807:SF2">
    <property type="entry name" value="TRANSCRIPTIONAL ACTIVATOR DOMAIN"/>
    <property type="match status" value="1"/>
</dbReference>
<dbReference type="SUPFAM" id="SSF48452">
    <property type="entry name" value="TPR-like"/>
    <property type="match status" value="1"/>
</dbReference>
<dbReference type="Pfam" id="PF03704">
    <property type="entry name" value="BTAD"/>
    <property type="match status" value="1"/>
</dbReference>
<feature type="domain" description="Bacterial transcriptional activator" evidence="4">
    <location>
        <begin position="456"/>
        <end position="599"/>
    </location>
</feature>
<feature type="non-terminal residue" evidence="5">
    <location>
        <position position="1"/>
    </location>
</feature>
<dbReference type="InterPro" id="IPR011990">
    <property type="entry name" value="TPR-like_helical_dom_sf"/>
</dbReference>
<dbReference type="InterPro" id="IPR005158">
    <property type="entry name" value="BTAD"/>
</dbReference>
<evidence type="ECO:0000256" key="1">
    <source>
        <dbReference type="ARBA" id="ARBA00005820"/>
    </source>
</evidence>
<sequence>TFAHDSFSGADRWIEELEWLQDTYPRPPGMEARGHLIFSAGQLIFWIQPDHPSLPGWMAKMETIYRFVPNKFLVVMSSVQLSIYYGQMGETSKVLSISKRIEKLSASVDDNLLLKALLLMTRYANDWMTARFELSYEYIDDSQRRIKEAGVKIFSGLMLAHALYHSACQHDLPRMKMLLDMYGESVCSDSLLDKGHYQLHLSYYEILCGNFERAIQHGNIAVDLVDQANAPLPVWVSHGMLAYAYIESSQFRLAEKHLDQVQRVADTIRTHAASWVYHMIRSYLEFRRDNNPLMLTHLDKCFRLGREKDMKASAIWPPVMISTLCGIALEHDIEPDYARRIIGIYRYAPQDSLCVGERWPWPVRIYTLGRFGLLLNNQSIDTDSRPFEVLKALLAFGGRDVHIDRIMDALWPDAEGDQARASFKTTLHRLRKALGDRDVLVLKNHRLSLNEHYVWVDTWAMTRLFERVEHSIAKGQARQNDSLATRLMQHYRGCFLANETAGWAISQREGLHLRFVRHTAALARSIEDEDCQAAIRCHQRLLEIDPLAEEGYQGLIRCYQAQGRHANAWASYEKYADILASTSGALPSRATTELIESRA</sequence>
<name>A0A3B0YBC6_9ZZZZ</name>
<dbReference type="AlphaFoldDB" id="A0A3B0YBC6"/>
<dbReference type="SUPFAM" id="SSF46894">
    <property type="entry name" value="C-terminal effector domain of the bipartite response regulators"/>
    <property type="match status" value="1"/>
</dbReference>
<evidence type="ECO:0000259" key="4">
    <source>
        <dbReference type="SMART" id="SM01043"/>
    </source>
</evidence>
<proteinExistence type="inferred from homology"/>
<dbReference type="Gene3D" id="1.25.40.10">
    <property type="entry name" value="Tetratricopeptide repeat domain"/>
    <property type="match status" value="1"/>
</dbReference>
<dbReference type="GO" id="GO:0006355">
    <property type="term" value="P:regulation of DNA-templated transcription"/>
    <property type="evidence" value="ECO:0007669"/>
    <property type="project" value="InterPro"/>
</dbReference>